<gene>
    <name evidence="1" type="ORF">H8E23_12175</name>
</gene>
<dbReference type="AlphaFoldDB" id="A0A8J6NTP4"/>
<dbReference type="Proteomes" id="UP000603434">
    <property type="component" value="Unassembled WGS sequence"/>
</dbReference>
<name>A0A8J6NTP4_9BACT</name>
<accession>A0A8J6NTP4</accession>
<reference evidence="1 2" key="1">
    <citation type="submission" date="2020-08" db="EMBL/GenBank/DDBJ databases">
        <title>Bridging the membrane lipid divide: bacteria of the FCB group superphylum have the potential to synthesize archaeal ether lipids.</title>
        <authorList>
            <person name="Villanueva L."/>
            <person name="Von Meijenfeldt F.A.B."/>
            <person name="Westbye A.B."/>
            <person name="Yadav S."/>
            <person name="Hopmans E.C."/>
            <person name="Dutilh B.E."/>
            <person name="Sinninghe Damste J.S."/>
        </authorList>
    </citation>
    <scope>NUCLEOTIDE SEQUENCE [LARGE SCALE GENOMIC DNA]</scope>
    <source>
        <strain evidence="1">NIOZ-UU30</strain>
    </source>
</reference>
<evidence type="ECO:0000313" key="1">
    <source>
        <dbReference type="EMBL" id="MBC8362142.1"/>
    </source>
</evidence>
<evidence type="ECO:0000313" key="2">
    <source>
        <dbReference type="Proteomes" id="UP000603434"/>
    </source>
</evidence>
<protein>
    <submittedName>
        <fullName evidence="1">Uncharacterized protein</fullName>
    </submittedName>
</protein>
<dbReference type="EMBL" id="JACNJH010000171">
    <property type="protein sequence ID" value="MBC8362142.1"/>
    <property type="molecule type" value="Genomic_DNA"/>
</dbReference>
<sequence length="202" mass="23377">MANTDKKAKGQWEKSATAYSYYRHYLDSKVDMFNLSIIDLLFISNFKGGSATINEPETTLGKKLNQYCFTLRKIRDQFGQKSLSELYKHEVESLIDLCNQFLMLTKGTNSKIDGFGPSYASTILHFHYPSLIPILDRRALNGANIKDGVETYRGQVKEIEKHYGKLIKYFYGCLRMNSGQSIRDLDKELFIKPLTEPYKWKK</sequence>
<organism evidence="1 2">
    <name type="scientific">Candidatus Desulfatibia profunda</name>
    <dbReference type="NCBI Taxonomy" id="2841695"/>
    <lineage>
        <taxon>Bacteria</taxon>
        <taxon>Pseudomonadati</taxon>
        <taxon>Thermodesulfobacteriota</taxon>
        <taxon>Desulfobacteria</taxon>
        <taxon>Desulfobacterales</taxon>
        <taxon>Desulfobacterales incertae sedis</taxon>
        <taxon>Candidatus Desulfatibia</taxon>
    </lineage>
</organism>
<proteinExistence type="predicted"/>
<comment type="caution">
    <text evidence="1">The sequence shown here is derived from an EMBL/GenBank/DDBJ whole genome shotgun (WGS) entry which is preliminary data.</text>
</comment>